<reference evidence="3" key="1">
    <citation type="submission" date="2021-03" db="EMBL/GenBank/DDBJ databases">
        <authorList>
            <person name="Bekaert M."/>
        </authorList>
    </citation>
    <scope>NUCLEOTIDE SEQUENCE</scope>
</reference>
<dbReference type="PANTHER" id="PTHR43827">
    <property type="entry name" value="2,5-DIKETO-D-GLUCONIC ACID REDUCTASE"/>
    <property type="match status" value="1"/>
</dbReference>
<dbReference type="InterPro" id="IPR058913">
    <property type="entry name" value="Integrase_dom_put"/>
</dbReference>
<dbReference type="PROSITE" id="PS00062">
    <property type="entry name" value="ALDOKETO_REDUCTASE_2"/>
    <property type="match status" value="1"/>
</dbReference>
<accession>A0A8S3U6I8</accession>
<evidence type="ECO:0008006" key="5">
    <source>
        <dbReference type="Google" id="ProtNLM"/>
    </source>
</evidence>
<feature type="domain" description="Integrase core" evidence="2">
    <location>
        <begin position="163"/>
        <end position="242"/>
    </location>
</feature>
<evidence type="ECO:0000313" key="3">
    <source>
        <dbReference type="EMBL" id="CAG2241487.1"/>
    </source>
</evidence>
<dbReference type="OrthoDB" id="416253at2759"/>
<dbReference type="Pfam" id="PF00248">
    <property type="entry name" value="Aldo_ket_red"/>
    <property type="match status" value="1"/>
</dbReference>
<dbReference type="InterPro" id="IPR018170">
    <property type="entry name" value="Aldo/ket_reductase_CS"/>
</dbReference>
<dbReference type="InterPro" id="IPR023210">
    <property type="entry name" value="NADP_OxRdtase_dom"/>
</dbReference>
<dbReference type="PANTHER" id="PTHR43827:SF13">
    <property type="entry name" value="ALDO_KETO REDUCTASE FAMILY PROTEIN"/>
    <property type="match status" value="1"/>
</dbReference>
<evidence type="ECO:0000259" key="2">
    <source>
        <dbReference type="Pfam" id="PF24764"/>
    </source>
</evidence>
<dbReference type="PRINTS" id="PR00069">
    <property type="entry name" value="ALDKETRDTASE"/>
</dbReference>
<evidence type="ECO:0000313" key="4">
    <source>
        <dbReference type="Proteomes" id="UP000683360"/>
    </source>
</evidence>
<organism evidence="3 4">
    <name type="scientific">Mytilus edulis</name>
    <name type="common">Blue mussel</name>
    <dbReference type="NCBI Taxonomy" id="6550"/>
    <lineage>
        <taxon>Eukaryota</taxon>
        <taxon>Metazoa</taxon>
        <taxon>Spiralia</taxon>
        <taxon>Lophotrochozoa</taxon>
        <taxon>Mollusca</taxon>
        <taxon>Bivalvia</taxon>
        <taxon>Autobranchia</taxon>
        <taxon>Pteriomorphia</taxon>
        <taxon>Mytilida</taxon>
        <taxon>Mytiloidea</taxon>
        <taxon>Mytilidae</taxon>
        <taxon>Mytilinae</taxon>
        <taxon>Mytilus</taxon>
    </lineage>
</organism>
<dbReference type="InterPro" id="IPR020471">
    <property type="entry name" value="AKR"/>
</dbReference>
<sequence>MVLKPYHYIMRRRMASVATDITSKITLNDGVSMPLFGLGVWRATPGPGGQTEQAVEFALQKGYRMIDTAEMYESVGVSNFGIQHLEGIKSNGLPVPSVNQIELHPWQQKPDIVKYCRDNNIAVMGYAPLVKGQRFDDETLCEIAKRIQMALRYRHRDPSAGVHSVSVGRSTANQRIEMLWSFLMRNFTIFWKNLFNSLVEEGILNNTDPLHLECVRFCFLPIIQLHLNQFEEMWNTHRIRQQGFAEQCYGIPNVMYFQPIIYGKLDQSFALPCGDTVLDDIADQYTEQTLHRGVSHEFRQLVSLVTGLTIEDFDVVQTPDEAKTLYRHLISLMLHTIFA</sequence>
<name>A0A8S3U6I8_MYTED</name>
<dbReference type="SUPFAM" id="SSF51430">
    <property type="entry name" value="NAD(P)-linked oxidoreductase"/>
    <property type="match status" value="1"/>
</dbReference>
<dbReference type="Pfam" id="PF24764">
    <property type="entry name" value="rva_4"/>
    <property type="match status" value="1"/>
</dbReference>
<dbReference type="AlphaFoldDB" id="A0A8S3U6I8"/>
<dbReference type="GO" id="GO:0016491">
    <property type="term" value="F:oxidoreductase activity"/>
    <property type="evidence" value="ECO:0007669"/>
    <property type="project" value="InterPro"/>
</dbReference>
<dbReference type="InterPro" id="IPR036812">
    <property type="entry name" value="NAD(P)_OxRdtase_dom_sf"/>
</dbReference>
<keyword evidence="4" id="KW-1185">Reference proteome</keyword>
<protein>
    <recommendedName>
        <fullName evidence="5">NADP-dependent oxidoreductase domain-containing protein</fullName>
    </recommendedName>
</protein>
<gene>
    <name evidence="3" type="ORF">MEDL_53667</name>
</gene>
<dbReference type="Proteomes" id="UP000683360">
    <property type="component" value="Unassembled WGS sequence"/>
</dbReference>
<dbReference type="EMBL" id="CAJPWZ010002589">
    <property type="protein sequence ID" value="CAG2241487.1"/>
    <property type="molecule type" value="Genomic_DNA"/>
</dbReference>
<comment type="caution">
    <text evidence="3">The sequence shown here is derived from an EMBL/GenBank/DDBJ whole genome shotgun (WGS) entry which is preliminary data.</text>
</comment>
<proteinExistence type="predicted"/>
<evidence type="ECO:0000259" key="1">
    <source>
        <dbReference type="Pfam" id="PF00248"/>
    </source>
</evidence>
<feature type="domain" description="NADP-dependent oxidoreductase" evidence="1">
    <location>
        <begin position="74"/>
        <end position="134"/>
    </location>
</feature>
<dbReference type="Gene3D" id="3.20.20.100">
    <property type="entry name" value="NADP-dependent oxidoreductase domain"/>
    <property type="match status" value="2"/>
</dbReference>